<dbReference type="Proteomes" id="UP000305948">
    <property type="component" value="Unassembled WGS sequence"/>
</dbReference>
<evidence type="ECO:0000313" key="2">
    <source>
        <dbReference type="EMBL" id="TFK46156.1"/>
    </source>
</evidence>
<dbReference type="PANTHER" id="PTHR31912">
    <property type="entry name" value="IP13529P"/>
    <property type="match status" value="1"/>
</dbReference>
<dbReference type="STRING" id="5364.A0A5C3MP63"/>
<dbReference type="AlphaFoldDB" id="A0A5C3MP63"/>
<evidence type="ECO:0000313" key="3">
    <source>
        <dbReference type="Proteomes" id="UP000305948"/>
    </source>
</evidence>
<gene>
    <name evidence="2" type="ORF">OE88DRAFT_1638675</name>
</gene>
<accession>A0A5C3MP63</accession>
<name>A0A5C3MP63_9AGAM</name>
<feature type="compositionally biased region" description="Acidic residues" evidence="1">
    <location>
        <begin position="376"/>
        <end position="388"/>
    </location>
</feature>
<dbReference type="EMBL" id="ML213532">
    <property type="protein sequence ID" value="TFK46156.1"/>
    <property type="molecule type" value="Genomic_DNA"/>
</dbReference>
<dbReference type="PANTHER" id="PTHR31912:SF34">
    <property type="entry name" value="NOTOCHORD-RELATED PROTEIN"/>
    <property type="match status" value="1"/>
</dbReference>
<evidence type="ECO:0000256" key="1">
    <source>
        <dbReference type="SAM" id="MobiDB-lite"/>
    </source>
</evidence>
<proteinExistence type="predicted"/>
<protein>
    <submittedName>
        <fullName evidence="2">Uncharacterized protein</fullName>
    </submittedName>
</protein>
<sequence>MANTYSQACVLDILRHLPRCAFSERQNAAIEWAMRVLGLHYVPSQRTMKDVERALQQLCGVDSIRYSGALGHVYYANDFARLIAQEVGNPWVRPHLKFLPEDSGSRLSEAWQAKRWLDEMDPDLLTQMIQVNNQDFYIYEPALLAAGDVCMPVRWFTRGDSILARAHPMSQTARGWIVHEHSTLEVNSNDLLLSFPQLIHSHQYDGLPDPRVIQGSQQIKDGALVPWTRTDPTKGNEWRAKANGHRVLAFPIWLYCDDTSGNVSKKWNKHNSFLFTAAGLPRRFVHREFNVHFLSTSNLAPPLEMLDGIVDQLRECQRDGVWAWDAEYMEMVLLIPSVLAMLGDNPMQSEIACHIGLMGKLFCRVCWVSSGTPDHDESELDGDADDQASDASSLNSATSDNAGPRKKSPETLAHMVDRVKRFMQIDRMRTRSETRGILASHFAYARQIGGQNIFKAERTRTGIKDTFQMFFTEKLFKISVKRGCSRVQKEADIEAAETEFPTDITSPVWRIKDFDPHSDTPVEILHVILLGFVKYLWRDAISRLKDPQKAVLIARLNSFNVSGLGIPKLAGSTLVTYSGSLTGRDFRAIAQAAPFVLHDLLAADALAVWQALGVLVPLVWKPEIEDIHAYLPQLEKAIQYFLDCTCRLTPRWFNKPKFHIVLHLPEHIRHFGPAMLFATEGFESYNAIIRSHSVLSNRHAPSRDIARSMAGSNRVRHLLCGGFFPGEQSNYDQARQAPLECDGSDSRSTWIAITHQRPLDHWRSIGLAPRELLEERHFSEQMLGFPDPHEDQVNRSKSGTDMIIVSMCTANHESAHR</sequence>
<dbReference type="OrthoDB" id="2246127at2759"/>
<reference evidence="2 3" key="1">
    <citation type="journal article" date="2019" name="Nat. Ecol. Evol.">
        <title>Megaphylogeny resolves global patterns of mushroom evolution.</title>
        <authorList>
            <person name="Varga T."/>
            <person name="Krizsan K."/>
            <person name="Foldi C."/>
            <person name="Dima B."/>
            <person name="Sanchez-Garcia M."/>
            <person name="Sanchez-Ramirez S."/>
            <person name="Szollosi G.J."/>
            <person name="Szarkandi J.G."/>
            <person name="Papp V."/>
            <person name="Albert L."/>
            <person name="Andreopoulos W."/>
            <person name="Angelini C."/>
            <person name="Antonin V."/>
            <person name="Barry K.W."/>
            <person name="Bougher N.L."/>
            <person name="Buchanan P."/>
            <person name="Buyck B."/>
            <person name="Bense V."/>
            <person name="Catcheside P."/>
            <person name="Chovatia M."/>
            <person name="Cooper J."/>
            <person name="Damon W."/>
            <person name="Desjardin D."/>
            <person name="Finy P."/>
            <person name="Geml J."/>
            <person name="Haridas S."/>
            <person name="Hughes K."/>
            <person name="Justo A."/>
            <person name="Karasinski D."/>
            <person name="Kautmanova I."/>
            <person name="Kiss B."/>
            <person name="Kocsube S."/>
            <person name="Kotiranta H."/>
            <person name="LaButti K.M."/>
            <person name="Lechner B.E."/>
            <person name="Liimatainen K."/>
            <person name="Lipzen A."/>
            <person name="Lukacs Z."/>
            <person name="Mihaltcheva S."/>
            <person name="Morgado L.N."/>
            <person name="Niskanen T."/>
            <person name="Noordeloos M.E."/>
            <person name="Ohm R.A."/>
            <person name="Ortiz-Santana B."/>
            <person name="Ovrebo C."/>
            <person name="Racz N."/>
            <person name="Riley R."/>
            <person name="Savchenko A."/>
            <person name="Shiryaev A."/>
            <person name="Soop K."/>
            <person name="Spirin V."/>
            <person name="Szebenyi C."/>
            <person name="Tomsovsky M."/>
            <person name="Tulloss R.E."/>
            <person name="Uehling J."/>
            <person name="Grigoriev I.V."/>
            <person name="Vagvolgyi C."/>
            <person name="Papp T."/>
            <person name="Martin F.M."/>
            <person name="Miettinen O."/>
            <person name="Hibbett D.S."/>
            <person name="Nagy L.G."/>
        </authorList>
    </citation>
    <scope>NUCLEOTIDE SEQUENCE [LARGE SCALE GENOMIC DNA]</scope>
    <source>
        <strain evidence="2 3">OMC1185</strain>
    </source>
</reference>
<organism evidence="2 3">
    <name type="scientific">Heliocybe sulcata</name>
    <dbReference type="NCBI Taxonomy" id="5364"/>
    <lineage>
        <taxon>Eukaryota</taxon>
        <taxon>Fungi</taxon>
        <taxon>Dikarya</taxon>
        <taxon>Basidiomycota</taxon>
        <taxon>Agaricomycotina</taxon>
        <taxon>Agaricomycetes</taxon>
        <taxon>Gloeophyllales</taxon>
        <taxon>Gloeophyllaceae</taxon>
        <taxon>Heliocybe</taxon>
    </lineage>
</organism>
<feature type="region of interest" description="Disordered" evidence="1">
    <location>
        <begin position="376"/>
        <end position="410"/>
    </location>
</feature>
<keyword evidence="3" id="KW-1185">Reference proteome</keyword>